<dbReference type="InterPro" id="IPR001222">
    <property type="entry name" value="Znf_TFIIS"/>
</dbReference>
<dbReference type="Proteomes" id="UP000811246">
    <property type="component" value="Chromosome 11"/>
</dbReference>
<evidence type="ECO:0000256" key="1">
    <source>
        <dbReference type="ARBA" id="ARBA00022723"/>
    </source>
</evidence>
<dbReference type="Pfam" id="PF01096">
    <property type="entry name" value="Zn_ribbon_TFIIS"/>
    <property type="match status" value="1"/>
</dbReference>
<evidence type="ECO:0000256" key="5">
    <source>
        <dbReference type="PROSITE-ProRule" id="PRU00472"/>
    </source>
</evidence>
<accession>A0A922DND0</accession>
<keyword evidence="4" id="KW-0539">Nucleus</keyword>
<dbReference type="PANTHER" id="PTHR11477:SF0">
    <property type="entry name" value="IP08861P-RELATED"/>
    <property type="match status" value="1"/>
</dbReference>
<feature type="domain" description="TFIIS-type" evidence="6">
    <location>
        <begin position="181"/>
        <end position="221"/>
    </location>
</feature>
<dbReference type="InterPro" id="IPR003618">
    <property type="entry name" value="TFIIS_cen_dom"/>
</dbReference>
<dbReference type="GO" id="GO:0003676">
    <property type="term" value="F:nucleic acid binding"/>
    <property type="evidence" value="ECO:0007669"/>
    <property type="project" value="InterPro"/>
</dbReference>
<evidence type="ECO:0000259" key="6">
    <source>
        <dbReference type="PROSITE" id="PS51133"/>
    </source>
</evidence>
<evidence type="ECO:0000256" key="2">
    <source>
        <dbReference type="ARBA" id="ARBA00022771"/>
    </source>
</evidence>
<dbReference type="PROSITE" id="PS51321">
    <property type="entry name" value="TFIIS_CENTRAL"/>
    <property type="match status" value="1"/>
</dbReference>
<keyword evidence="1" id="KW-0479">Metal-binding</keyword>
<dbReference type="PANTHER" id="PTHR11477">
    <property type="entry name" value="TRANSCRIPTION FACTOR S-II ZINC FINGER DOMAIN-CONTAINING PROTEIN"/>
    <property type="match status" value="1"/>
</dbReference>
<evidence type="ECO:0000259" key="7">
    <source>
        <dbReference type="PROSITE" id="PS51321"/>
    </source>
</evidence>
<proteinExistence type="predicted"/>
<keyword evidence="2 5" id="KW-0863">Zinc-finger</keyword>
<dbReference type="PROSITE" id="PS51133">
    <property type="entry name" value="ZF_TFIIS_2"/>
    <property type="match status" value="1"/>
</dbReference>
<dbReference type="SMART" id="SM00440">
    <property type="entry name" value="ZnF_C2C2"/>
    <property type="match status" value="1"/>
</dbReference>
<dbReference type="InterPro" id="IPR035100">
    <property type="entry name" value="TF_IIS-typ"/>
</dbReference>
<evidence type="ECO:0000313" key="8">
    <source>
        <dbReference type="EMBL" id="KAG6687760.1"/>
    </source>
</evidence>
<feature type="domain" description="TFIIS central" evidence="7">
    <location>
        <begin position="53"/>
        <end position="176"/>
    </location>
</feature>
<dbReference type="GO" id="GO:0006351">
    <property type="term" value="P:DNA-templated transcription"/>
    <property type="evidence" value="ECO:0007669"/>
    <property type="project" value="InterPro"/>
</dbReference>
<reference evidence="8" key="1">
    <citation type="submission" date="2021-01" db="EMBL/GenBank/DDBJ databases">
        <authorList>
            <person name="Lovell J.T."/>
            <person name="Bentley N."/>
            <person name="Bhattarai G."/>
            <person name="Jenkins J.W."/>
            <person name="Sreedasyam A."/>
            <person name="Alarcon Y."/>
            <person name="Bock C."/>
            <person name="Boston L."/>
            <person name="Carlson J."/>
            <person name="Cervantes K."/>
            <person name="Clermont K."/>
            <person name="Krom N."/>
            <person name="Kubenka K."/>
            <person name="Mamidi S."/>
            <person name="Mattison C."/>
            <person name="Monteros M."/>
            <person name="Pisani C."/>
            <person name="Plott C."/>
            <person name="Rajasekar S."/>
            <person name="Rhein H.S."/>
            <person name="Rohla C."/>
            <person name="Song M."/>
            <person name="Hilaire R.S."/>
            <person name="Shu S."/>
            <person name="Wells L."/>
            <person name="Wang X."/>
            <person name="Webber J."/>
            <person name="Heerema R.J."/>
            <person name="Klein P."/>
            <person name="Conner P."/>
            <person name="Grauke L."/>
            <person name="Grimwood J."/>
            <person name="Schmutz J."/>
            <person name="Randall J.J."/>
        </authorList>
    </citation>
    <scope>NUCLEOTIDE SEQUENCE</scope>
    <source>
        <tissue evidence="8">Leaf</tissue>
    </source>
</reference>
<organism evidence="8 9">
    <name type="scientific">Carya illinoinensis</name>
    <name type="common">Pecan</name>
    <dbReference type="NCBI Taxonomy" id="32201"/>
    <lineage>
        <taxon>Eukaryota</taxon>
        <taxon>Viridiplantae</taxon>
        <taxon>Streptophyta</taxon>
        <taxon>Embryophyta</taxon>
        <taxon>Tracheophyta</taxon>
        <taxon>Spermatophyta</taxon>
        <taxon>Magnoliopsida</taxon>
        <taxon>eudicotyledons</taxon>
        <taxon>Gunneridae</taxon>
        <taxon>Pentapetalae</taxon>
        <taxon>rosids</taxon>
        <taxon>fabids</taxon>
        <taxon>Fagales</taxon>
        <taxon>Juglandaceae</taxon>
        <taxon>Carya</taxon>
    </lineage>
</organism>
<evidence type="ECO:0000256" key="4">
    <source>
        <dbReference type="ARBA" id="ARBA00023242"/>
    </source>
</evidence>
<dbReference type="PROSITE" id="PS00466">
    <property type="entry name" value="ZF_TFIIS_1"/>
    <property type="match status" value="1"/>
</dbReference>
<evidence type="ECO:0000256" key="3">
    <source>
        <dbReference type="ARBA" id="ARBA00022833"/>
    </source>
</evidence>
<sequence>MVEIRSKRCKNSGIISASTCSTRVTKKARMDICETEPDQKRKVVKVTDSAKAYRERVRKQLEEAFSGVASEADEGIRHDVEACDPVQVAASVESAMFEKIGWSNRVSKAKYQSVLFNLKNSQNLDLRRKVLLGQIVPEVLVSMTAEEMASQKRERENVQIRLKTMKRCMHGTDEKEKASTDMFKCGRCGERKCSYYQMQTRSADEPMTTYVTCVNCNNHWKL</sequence>
<dbReference type="AlphaFoldDB" id="A0A922DND0"/>
<protein>
    <submittedName>
        <fullName evidence="8">Uncharacterized protein</fullName>
    </submittedName>
</protein>
<dbReference type="GO" id="GO:0008270">
    <property type="term" value="F:zinc ion binding"/>
    <property type="evidence" value="ECO:0007669"/>
    <property type="project" value="UniProtKB-KW"/>
</dbReference>
<dbReference type="Pfam" id="PF07500">
    <property type="entry name" value="TFIIS_M"/>
    <property type="match status" value="1"/>
</dbReference>
<comment type="caution">
    <text evidence="8">The sequence shown here is derived from an EMBL/GenBank/DDBJ whole genome shotgun (WGS) entry which is preliminary data.</text>
</comment>
<dbReference type="SMART" id="SM00510">
    <property type="entry name" value="TFS2M"/>
    <property type="match status" value="1"/>
</dbReference>
<keyword evidence="3" id="KW-0862">Zinc</keyword>
<dbReference type="EMBL" id="CM031835">
    <property type="protein sequence ID" value="KAG6687760.1"/>
    <property type="molecule type" value="Genomic_DNA"/>
</dbReference>
<dbReference type="CDD" id="cd13749">
    <property type="entry name" value="Zn-ribbon_TFIIS"/>
    <property type="match status" value="1"/>
</dbReference>
<dbReference type="PIRSF" id="PIRSF006704">
    <property type="entry name" value="TF_IIS"/>
    <property type="match status" value="1"/>
</dbReference>
<dbReference type="GO" id="GO:0005634">
    <property type="term" value="C:nucleus"/>
    <property type="evidence" value="ECO:0007669"/>
    <property type="project" value="TreeGrafter"/>
</dbReference>
<evidence type="ECO:0000313" key="9">
    <source>
        <dbReference type="Proteomes" id="UP000811246"/>
    </source>
</evidence>
<name>A0A922DND0_CARIL</name>
<gene>
    <name evidence="8" type="ORF">I3842_11G088200</name>
</gene>